<feature type="transmembrane region" description="Helical" evidence="7">
    <location>
        <begin position="232"/>
        <end position="252"/>
    </location>
</feature>
<feature type="domain" description="Acyltransferase 3" evidence="8">
    <location>
        <begin position="22"/>
        <end position="362"/>
    </location>
</feature>
<protein>
    <recommendedName>
        <fullName evidence="8">Acyltransferase 3 domain-containing protein</fullName>
    </recommendedName>
</protein>
<feature type="transmembrane region" description="Helical" evidence="7">
    <location>
        <begin position="25"/>
        <end position="46"/>
    </location>
</feature>
<keyword evidence="3" id="KW-1003">Cell membrane</keyword>
<evidence type="ECO:0000313" key="9">
    <source>
        <dbReference type="EMBL" id="AFZ19337.1"/>
    </source>
</evidence>
<evidence type="ECO:0000256" key="6">
    <source>
        <dbReference type="ARBA" id="ARBA00023136"/>
    </source>
</evidence>
<feature type="transmembrane region" description="Helical" evidence="7">
    <location>
        <begin position="285"/>
        <end position="303"/>
    </location>
</feature>
<dbReference type="STRING" id="1173027.Mic7113_3613"/>
<dbReference type="eggNOG" id="COG1835">
    <property type="taxonomic scope" value="Bacteria"/>
</dbReference>
<keyword evidence="5 7" id="KW-1133">Transmembrane helix</keyword>
<feature type="transmembrane region" description="Helical" evidence="7">
    <location>
        <begin position="168"/>
        <end position="187"/>
    </location>
</feature>
<evidence type="ECO:0000256" key="7">
    <source>
        <dbReference type="SAM" id="Phobius"/>
    </source>
</evidence>
<dbReference type="GO" id="GO:0016413">
    <property type="term" value="F:O-acetyltransferase activity"/>
    <property type="evidence" value="ECO:0007669"/>
    <property type="project" value="TreeGrafter"/>
</dbReference>
<dbReference type="InterPro" id="IPR002656">
    <property type="entry name" value="Acyl_transf_3_dom"/>
</dbReference>
<dbReference type="Pfam" id="PF01757">
    <property type="entry name" value="Acyl_transf_3"/>
    <property type="match status" value="1"/>
</dbReference>
<dbReference type="PANTHER" id="PTHR40074:SF2">
    <property type="entry name" value="O-ACETYLTRANSFERASE WECH"/>
    <property type="match status" value="1"/>
</dbReference>
<dbReference type="EMBL" id="CP003630">
    <property type="protein sequence ID" value="AFZ19337.1"/>
    <property type="molecule type" value="Genomic_DNA"/>
</dbReference>
<gene>
    <name evidence="9" type="ORF">Mic7113_3613</name>
</gene>
<dbReference type="PANTHER" id="PTHR40074">
    <property type="entry name" value="O-ACETYLTRANSFERASE WECH"/>
    <property type="match status" value="1"/>
</dbReference>
<comment type="similarity">
    <text evidence="2">Belongs to the acyltransferase 3 family.</text>
</comment>
<dbReference type="KEGG" id="mic:Mic7113_3613"/>
<dbReference type="OrthoDB" id="479741at2"/>
<evidence type="ECO:0000256" key="3">
    <source>
        <dbReference type="ARBA" id="ARBA00022475"/>
    </source>
</evidence>
<feature type="transmembrane region" description="Helical" evidence="7">
    <location>
        <begin position="138"/>
        <end position="156"/>
    </location>
</feature>
<feature type="transmembrane region" description="Helical" evidence="7">
    <location>
        <begin position="315"/>
        <end position="333"/>
    </location>
</feature>
<dbReference type="GO" id="GO:0009246">
    <property type="term" value="P:enterobacterial common antigen biosynthetic process"/>
    <property type="evidence" value="ECO:0007669"/>
    <property type="project" value="TreeGrafter"/>
</dbReference>
<evidence type="ECO:0000256" key="4">
    <source>
        <dbReference type="ARBA" id="ARBA00022692"/>
    </source>
</evidence>
<feature type="transmembrane region" description="Helical" evidence="7">
    <location>
        <begin position="345"/>
        <end position="367"/>
    </location>
</feature>
<evidence type="ECO:0000313" key="10">
    <source>
        <dbReference type="Proteomes" id="UP000010471"/>
    </source>
</evidence>
<evidence type="ECO:0000256" key="2">
    <source>
        <dbReference type="ARBA" id="ARBA00007400"/>
    </source>
</evidence>
<comment type="subcellular location">
    <subcellularLocation>
        <location evidence="1">Cell membrane</location>
        <topology evidence="1">Multi-pass membrane protein</topology>
    </subcellularLocation>
</comment>
<proteinExistence type="inferred from homology"/>
<feature type="transmembrane region" description="Helical" evidence="7">
    <location>
        <begin position="199"/>
        <end position="220"/>
    </location>
</feature>
<dbReference type="Proteomes" id="UP000010471">
    <property type="component" value="Chromosome"/>
</dbReference>
<dbReference type="GO" id="GO:0005886">
    <property type="term" value="C:plasma membrane"/>
    <property type="evidence" value="ECO:0007669"/>
    <property type="project" value="UniProtKB-SubCell"/>
</dbReference>
<dbReference type="AlphaFoldDB" id="K9WIH4"/>
<evidence type="ECO:0000259" key="8">
    <source>
        <dbReference type="Pfam" id="PF01757"/>
    </source>
</evidence>
<evidence type="ECO:0000256" key="5">
    <source>
        <dbReference type="ARBA" id="ARBA00022989"/>
    </source>
</evidence>
<reference evidence="9 10" key="1">
    <citation type="submission" date="2012-06" db="EMBL/GenBank/DDBJ databases">
        <title>Finished chromosome of genome of Microcoleus sp. PCC 7113.</title>
        <authorList>
            <consortium name="US DOE Joint Genome Institute"/>
            <person name="Gugger M."/>
            <person name="Coursin T."/>
            <person name="Rippka R."/>
            <person name="Tandeau De Marsac N."/>
            <person name="Huntemann M."/>
            <person name="Wei C.-L."/>
            <person name="Han J."/>
            <person name="Detter J.C."/>
            <person name="Han C."/>
            <person name="Tapia R."/>
            <person name="Chen A."/>
            <person name="Kyrpides N."/>
            <person name="Mavromatis K."/>
            <person name="Markowitz V."/>
            <person name="Szeto E."/>
            <person name="Ivanova N."/>
            <person name="Pagani I."/>
            <person name="Pati A."/>
            <person name="Goodwin L."/>
            <person name="Nordberg H.P."/>
            <person name="Cantor M.N."/>
            <person name="Hua S.X."/>
            <person name="Woyke T."/>
            <person name="Kerfeld C.A."/>
        </authorList>
    </citation>
    <scope>NUCLEOTIDE SEQUENCE [LARGE SCALE GENOMIC DNA]</scope>
    <source>
        <strain evidence="9 10">PCC 7113</strain>
    </source>
</reference>
<feature type="transmembrane region" description="Helical" evidence="7">
    <location>
        <begin position="52"/>
        <end position="79"/>
    </location>
</feature>
<sequence>MNPMGAEKMSRTNQTIQTRLPEFDLLRSLAIIGVVIIHITAPLDLYAHQGVFVYYLFVSIHLAQRFCVPVFLIISGFFLTYKIENQQNPTLILKKRLLRIIPPYLFWSSFFYFLDVVLGERNFNLFLLLKDLLTGSVVGSYYFVVLIIQFYVLWWLLSKLKVWNYTKLLMISLGIQIIITSYLYYYLFQVHYFPVIDLMYRFIAAWSFYFVLGLCLGNNYEKIKRIIQKLKFPLVLMNLVFLVLSIIEFYIIDGLNLVNTINPQTEITGAKLETAISYWRISSQLYSVAFFLLIISFHSTNFLPSGVTQIVKKISEYSFAIYLIHQPILWKLFFRVFNLLGTGSLASFLVILVLDLGICYGLIYLGCKFLPKKYSRYVFGL</sequence>
<accession>K9WIH4</accession>
<name>K9WIH4_9CYAN</name>
<evidence type="ECO:0000256" key="1">
    <source>
        <dbReference type="ARBA" id="ARBA00004651"/>
    </source>
</evidence>
<organism evidence="9 10">
    <name type="scientific">Allocoleopsis franciscana PCC 7113</name>
    <dbReference type="NCBI Taxonomy" id="1173027"/>
    <lineage>
        <taxon>Bacteria</taxon>
        <taxon>Bacillati</taxon>
        <taxon>Cyanobacteriota</taxon>
        <taxon>Cyanophyceae</taxon>
        <taxon>Coleofasciculales</taxon>
        <taxon>Coleofasciculaceae</taxon>
        <taxon>Allocoleopsis</taxon>
        <taxon>Allocoleopsis franciscana</taxon>
    </lineage>
</organism>
<keyword evidence="4 7" id="KW-0812">Transmembrane</keyword>
<keyword evidence="6 7" id="KW-0472">Membrane</keyword>
<dbReference type="HOGENOM" id="CLU_791885_0_0_3"/>
<feature type="transmembrane region" description="Helical" evidence="7">
    <location>
        <begin position="100"/>
        <end position="118"/>
    </location>
</feature>
<keyword evidence="10" id="KW-1185">Reference proteome</keyword>